<name>W1PW14_AMBTC</name>
<evidence type="ECO:0000313" key="3">
    <source>
        <dbReference type="Proteomes" id="UP000017836"/>
    </source>
</evidence>
<feature type="region of interest" description="Disordered" evidence="1">
    <location>
        <begin position="132"/>
        <end position="153"/>
    </location>
</feature>
<dbReference type="KEGG" id="atr:18440120"/>
<dbReference type="PANTHER" id="PTHR39104:SF1">
    <property type="entry name" value="AMINO ACID-LIGASE"/>
    <property type="match status" value="1"/>
</dbReference>
<protein>
    <submittedName>
        <fullName evidence="2">Uncharacterized protein</fullName>
    </submittedName>
</protein>
<sequence>MSRITGDNHSFYCRDIAINLHCKTKFLMLMVSAYERIDLGFIAKSFGLDPCSVKINGHSVSRDSDFVSSLPWRSILSFFEAKGLSTGNHLHDAILVDGRPLCVLDSRGSQNASVENRNVFCDSKEEINDIGSKRKTSLEDQTALTAPTCKRGR</sequence>
<dbReference type="EMBL" id="KI392664">
    <property type="protein sequence ID" value="ERN11916.1"/>
    <property type="molecule type" value="Genomic_DNA"/>
</dbReference>
<accession>W1PW14</accession>
<dbReference type="HOGENOM" id="CLU_1715689_0_0_1"/>
<evidence type="ECO:0000313" key="2">
    <source>
        <dbReference type="EMBL" id="ERN11916.1"/>
    </source>
</evidence>
<dbReference type="Gramene" id="ERN11916">
    <property type="protein sequence ID" value="ERN11916"/>
    <property type="gene ID" value="AMTR_s00020p00232560"/>
</dbReference>
<proteinExistence type="predicted"/>
<evidence type="ECO:0000256" key="1">
    <source>
        <dbReference type="SAM" id="MobiDB-lite"/>
    </source>
</evidence>
<dbReference type="eggNOG" id="ENOG502RZ9U">
    <property type="taxonomic scope" value="Eukaryota"/>
</dbReference>
<dbReference type="AlphaFoldDB" id="W1PW14"/>
<dbReference type="PANTHER" id="PTHR39104">
    <property type="entry name" value="AMINO ACID-LIGASE"/>
    <property type="match status" value="1"/>
</dbReference>
<gene>
    <name evidence="2" type="ORF">AMTR_s00020p00232560</name>
</gene>
<reference evidence="3" key="1">
    <citation type="journal article" date="2013" name="Science">
        <title>The Amborella genome and the evolution of flowering plants.</title>
        <authorList>
            <consortium name="Amborella Genome Project"/>
        </authorList>
    </citation>
    <scope>NUCLEOTIDE SEQUENCE [LARGE SCALE GENOMIC DNA]</scope>
</reference>
<organism evidence="2 3">
    <name type="scientific">Amborella trichopoda</name>
    <dbReference type="NCBI Taxonomy" id="13333"/>
    <lineage>
        <taxon>Eukaryota</taxon>
        <taxon>Viridiplantae</taxon>
        <taxon>Streptophyta</taxon>
        <taxon>Embryophyta</taxon>
        <taxon>Tracheophyta</taxon>
        <taxon>Spermatophyta</taxon>
        <taxon>Magnoliopsida</taxon>
        <taxon>Amborellales</taxon>
        <taxon>Amborellaceae</taxon>
        <taxon>Amborella</taxon>
    </lineage>
</organism>
<dbReference type="Proteomes" id="UP000017836">
    <property type="component" value="Unassembled WGS sequence"/>
</dbReference>
<dbReference type="OrthoDB" id="751983at2759"/>
<keyword evidence="3" id="KW-1185">Reference proteome</keyword>